<dbReference type="EMBL" id="JRYO01000067">
    <property type="protein sequence ID" value="KHE93236.1"/>
    <property type="molecule type" value="Genomic_DNA"/>
</dbReference>
<evidence type="ECO:0000256" key="2">
    <source>
        <dbReference type="SAM" id="SignalP"/>
    </source>
</evidence>
<dbReference type="InterPro" id="IPR012348">
    <property type="entry name" value="RNR-like"/>
</dbReference>
<feature type="region of interest" description="Disordered" evidence="1">
    <location>
        <begin position="94"/>
        <end position="127"/>
    </location>
</feature>
<reference evidence="3 4" key="1">
    <citation type="submission" date="2014-10" db="EMBL/GenBank/DDBJ databases">
        <title>Draft genome of anammox bacterium scalindua brodae, obtained using differential coverage binning of sequence data from two enrichment reactors.</title>
        <authorList>
            <person name="Speth D.R."/>
            <person name="Russ L."/>
            <person name="Kartal B."/>
            <person name="Op den Camp H.J."/>
            <person name="Dutilh B.E."/>
            <person name="Jetten M.S."/>
        </authorList>
    </citation>
    <scope>NUCLEOTIDE SEQUENCE [LARGE SCALE GENOMIC DNA]</scope>
    <source>
        <strain evidence="3">RU1</strain>
    </source>
</reference>
<accession>A0A0B0EMI5</accession>
<name>A0A0B0EMI5_9BACT</name>
<dbReference type="InterPro" id="IPR009078">
    <property type="entry name" value="Ferritin-like_SF"/>
</dbReference>
<feature type="signal peptide" evidence="2">
    <location>
        <begin position="1"/>
        <end position="26"/>
    </location>
</feature>
<dbReference type="SUPFAM" id="SSF47240">
    <property type="entry name" value="Ferritin-like"/>
    <property type="match status" value="1"/>
</dbReference>
<evidence type="ECO:0000313" key="3">
    <source>
        <dbReference type="EMBL" id="KHE93236.1"/>
    </source>
</evidence>
<comment type="caution">
    <text evidence="3">The sequence shown here is derived from an EMBL/GenBank/DDBJ whole genome shotgun (WGS) entry which is preliminary data.</text>
</comment>
<sequence length="127" mass="13729">MTRIGFFIGAVILAFALTTVNTTTFADSCCGVKKDAKESNKEIAEDCAKKTSVSESSDNCPVCGQAAGSKGKQTDVKHAGETVHLCCEGCATAYNENPDKYSKVEKPKQSHRAEPPKKKKQRGESYY</sequence>
<proteinExistence type="predicted"/>
<dbReference type="AlphaFoldDB" id="A0A0B0EMI5"/>
<feature type="chain" id="PRO_5002055197" description="TRASH domain-containing protein" evidence="2">
    <location>
        <begin position="27"/>
        <end position="127"/>
    </location>
</feature>
<keyword evidence="2" id="KW-0732">Signal</keyword>
<feature type="compositionally biased region" description="Basic and acidic residues" evidence="1">
    <location>
        <begin position="97"/>
        <end position="116"/>
    </location>
</feature>
<dbReference type="Gene3D" id="1.10.620.20">
    <property type="entry name" value="Ribonucleotide Reductase, subunit A"/>
    <property type="match status" value="1"/>
</dbReference>
<protein>
    <recommendedName>
        <fullName evidence="5">TRASH domain-containing protein</fullName>
    </recommendedName>
</protein>
<evidence type="ECO:0008006" key="5">
    <source>
        <dbReference type="Google" id="ProtNLM"/>
    </source>
</evidence>
<evidence type="ECO:0000313" key="4">
    <source>
        <dbReference type="Proteomes" id="UP000030652"/>
    </source>
</evidence>
<dbReference type="Proteomes" id="UP000030652">
    <property type="component" value="Unassembled WGS sequence"/>
</dbReference>
<dbReference type="GO" id="GO:0016491">
    <property type="term" value="F:oxidoreductase activity"/>
    <property type="evidence" value="ECO:0007669"/>
    <property type="project" value="InterPro"/>
</dbReference>
<organism evidence="3 4">
    <name type="scientific">Candidatus Scalindua brodae</name>
    <dbReference type="NCBI Taxonomy" id="237368"/>
    <lineage>
        <taxon>Bacteria</taxon>
        <taxon>Pseudomonadati</taxon>
        <taxon>Planctomycetota</taxon>
        <taxon>Candidatus Brocadiia</taxon>
        <taxon>Candidatus Brocadiales</taxon>
        <taxon>Candidatus Scalinduaceae</taxon>
        <taxon>Candidatus Scalindua</taxon>
    </lineage>
</organism>
<evidence type="ECO:0000256" key="1">
    <source>
        <dbReference type="SAM" id="MobiDB-lite"/>
    </source>
</evidence>
<gene>
    <name evidence="3" type="ORF">SCABRO_00998</name>
</gene>